<keyword evidence="1" id="KW-0812">Transmembrane</keyword>
<keyword evidence="1" id="KW-1133">Transmembrane helix</keyword>
<accession>A0A0A9ESA1</accession>
<proteinExistence type="predicted"/>
<keyword evidence="1" id="KW-0472">Membrane</keyword>
<reference evidence="2" key="2">
    <citation type="journal article" date="2015" name="Data Brief">
        <title>Shoot transcriptome of the giant reed, Arundo donax.</title>
        <authorList>
            <person name="Barrero R.A."/>
            <person name="Guerrero F.D."/>
            <person name="Moolhuijzen P."/>
            <person name="Goolsby J.A."/>
            <person name="Tidwell J."/>
            <person name="Bellgard S.E."/>
            <person name="Bellgard M.I."/>
        </authorList>
    </citation>
    <scope>NUCLEOTIDE SEQUENCE</scope>
    <source>
        <tissue evidence="2">Shoot tissue taken approximately 20 cm above the soil surface</tissue>
    </source>
</reference>
<reference evidence="2" key="1">
    <citation type="submission" date="2014-09" db="EMBL/GenBank/DDBJ databases">
        <authorList>
            <person name="Magalhaes I.L.F."/>
            <person name="Oliveira U."/>
            <person name="Santos F.R."/>
            <person name="Vidigal T.H.D.A."/>
            <person name="Brescovit A.D."/>
            <person name="Santos A.J."/>
        </authorList>
    </citation>
    <scope>NUCLEOTIDE SEQUENCE</scope>
    <source>
        <tissue evidence="2">Shoot tissue taken approximately 20 cm above the soil surface</tissue>
    </source>
</reference>
<dbReference type="EMBL" id="GBRH01197140">
    <property type="protein sequence ID" value="JAE00756.1"/>
    <property type="molecule type" value="Transcribed_RNA"/>
</dbReference>
<dbReference type="AlphaFoldDB" id="A0A0A9ESA1"/>
<organism evidence="2">
    <name type="scientific">Arundo donax</name>
    <name type="common">Giant reed</name>
    <name type="synonym">Donax arundinaceus</name>
    <dbReference type="NCBI Taxonomy" id="35708"/>
    <lineage>
        <taxon>Eukaryota</taxon>
        <taxon>Viridiplantae</taxon>
        <taxon>Streptophyta</taxon>
        <taxon>Embryophyta</taxon>
        <taxon>Tracheophyta</taxon>
        <taxon>Spermatophyta</taxon>
        <taxon>Magnoliopsida</taxon>
        <taxon>Liliopsida</taxon>
        <taxon>Poales</taxon>
        <taxon>Poaceae</taxon>
        <taxon>PACMAD clade</taxon>
        <taxon>Arundinoideae</taxon>
        <taxon>Arundineae</taxon>
        <taxon>Arundo</taxon>
    </lineage>
</organism>
<name>A0A0A9ESA1_ARUDO</name>
<evidence type="ECO:0000313" key="2">
    <source>
        <dbReference type="EMBL" id="JAE00756.1"/>
    </source>
</evidence>
<evidence type="ECO:0000256" key="1">
    <source>
        <dbReference type="SAM" id="Phobius"/>
    </source>
</evidence>
<feature type="transmembrane region" description="Helical" evidence="1">
    <location>
        <begin position="40"/>
        <end position="61"/>
    </location>
</feature>
<protein>
    <submittedName>
        <fullName evidence="2">Uncharacterized protein</fullName>
    </submittedName>
</protein>
<sequence>MGTTSNVETLVLSIGIVKVIRLLFSVEFHTHLRYISFQRFFYLARFILPTILVKFVVSLMWNKLGSKQKPQGREYISYV</sequence>